<proteinExistence type="predicted"/>
<sequence>MKTALALAACGAATTVYAQSNVTLFGLIDTNIRYSTNDNAAGDNRLQMANEGFLTGNRWGMRGTEDLGSGNQAIFMLESGFGPDNGALQQGGRLFGRQAYVGLKTNFGGQLTMGRQYTIAGEFIPQYEASGLAINPSVGYQSFNYDGLRHDNMIRYGQDFGGGLKGAVGYTFGEVAGHMGRNSAVGANLSYTNGPLMLGGVFQTTRDVSGAAYFNALAPGQTSRQTVWSVGGTYNFGVAKVFAGYINNELKQADYRNHDFFVGLHYDLTAALKFIGSLHYDRLRHAGNNGNRVTSMAMLDYNFSKRTDVYFAVDYTKLSGEWVTLNGNPRFNSSANTNGFNNKLGLTAGLRHRF</sequence>
<evidence type="ECO:0000313" key="1">
    <source>
        <dbReference type="EMBL" id="TMS59357.1"/>
    </source>
</evidence>
<keyword evidence="2" id="KW-1185">Reference proteome</keyword>
<evidence type="ECO:0000313" key="2">
    <source>
        <dbReference type="Proteomes" id="UP000004277"/>
    </source>
</evidence>
<name>A0ACD3STA1_9BURK</name>
<comment type="caution">
    <text evidence="1">The sequence shown here is derived from an EMBL/GenBank/DDBJ whole genome shotgun (WGS) entry which is preliminary data.</text>
</comment>
<reference evidence="1" key="1">
    <citation type="submission" date="2019-05" db="EMBL/GenBank/DDBJ databases">
        <title>Revised genome assembly of Burkholderiaceae (previously Ralstonia) sp. PBA.</title>
        <authorList>
            <person name="Gan H.M."/>
        </authorList>
    </citation>
    <scope>NUCLEOTIDE SEQUENCE</scope>
    <source>
        <strain evidence="1">PBA</strain>
    </source>
</reference>
<accession>A0ACD3STA1</accession>
<protein>
    <submittedName>
        <fullName evidence="1">Porin</fullName>
    </submittedName>
</protein>
<dbReference type="EMBL" id="AKCV02000011">
    <property type="protein sequence ID" value="TMS59357.1"/>
    <property type="molecule type" value="Genomic_DNA"/>
</dbReference>
<gene>
    <name evidence="1" type="ORF">MW7_003540</name>
</gene>
<organism evidence="1 2">
    <name type="scientific">Imbroritus primus</name>
    <dbReference type="NCBI Taxonomy" id="3058603"/>
    <lineage>
        <taxon>Bacteria</taxon>
        <taxon>Pseudomonadati</taxon>
        <taxon>Pseudomonadota</taxon>
        <taxon>Betaproteobacteria</taxon>
        <taxon>Burkholderiales</taxon>
        <taxon>Burkholderiaceae</taxon>
        <taxon>Imbroritus</taxon>
    </lineage>
</organism>
<dbReference type="Proteomes" id="UP000004277">
    <property type="component" value="Unassembled WGS sequence"/>
</dbReference>